<feature type="signal peptide" evidence="1">
    <location>
        <begin position="1"/>
        <end position="24"/>
    </location>
</feature>
<dbReference type="OrthoDB" id="7805658at2"/>
<protein>
    <submittedName>
        <fullName evidence="3">ABC transporter binding protein</fullName>
    </submittedName>
</protein>
<dbReference type="Gene3D" id="3.10.105.10">
    <property type="entry name" value="Dipeptide-binding Protein, Domain 3"/>
    <property type="match status" value="1"/>
</dbReference>
<dbReference type="CDD" id="cd13643">
    <property type="entry name" value="PBP2_BCP_2"/>
    <property type="match status" value="1"/>
</dbReference>
<sequence>MPKIPTKLTAAACVLAGFGTAAMAELQAETQQPIKLAEFNIPDADFITNVYGEALKRAGYNVEYIKADYTAHFTALEFGDIHMSPAIWSSTPDLTEAALASPDVENLGSVGVDIREGWWYPDYVAELCPGLPDWKALLEDACVEALSSPEAPGKIRYISAPPDWSPYDEERVKSLGLPVEIVPPGTAAAMVATMDGAVKRGAPAIGFGFVPHWLYGAGNGQFVDFPTYDDACLTDASWGENPDEIGDCDLQAGTIYKLAYMPTAEWAPNAVEIFRRFTTTTEAVSQATDDIENGGMSAAEAAQKWMAGNEDLVQSWLK</sequence>
<dbReference type="EMBL" id="AAYA01000013">
    <property type="protein sequence ID" value="EBA06678.1"/>
    <property type="molecule type" value="Genomic_DNA"/>
</dbReference>
<evidence type="ECO:0000256" key="1">
    <source>
        <dbReference type="SAM" id="SignalP"/>
    </source>
</evidence>
<evidence type="ECO:0000313" key="4">
    <source>
        <dbReference type="Proteomes" id="UP000005713"/>
    </source>
</evidence>
<feature type="chain" id="PRO_5002654456" evidence="1">
    <location>
        <begin position="25"/>
        <end position="318"/>
    </location>
</feature>
<evidence type="ECO:0000313" key="3">
    <source>
        <dbReference type="EMBL" id="EBA06678.1"/>
    </source>
</evidence>
<dbReference type="InterPro" id="IPR007210">
    <property type="entry name" value="ABC_Gly_betaine_transp_sub-bd"/>
</dbReference>
<dbReference type="SUPFAM" id="SSF53850">
    <property type="entry name" value="Periplasmic binding protein-like II"/>
    <property type="match status" value="1"/>
</dbReference>
<dbReference type="GO" id="GO:0022857">
    <property type="term" value="F:transmembrane transporter activity"/>
    <property type="evidence" value="ECO:0007669"/>
    <property type="project" value="InterPro"/>
</dbReference>
<dbReference type="RefSeq" id="WP_005861817.1">
    <property type="nucleotide sequence ID" value="NZ_AAYA01000013.1"/>
</dbReference>
<organism evidence="3 4">
    <name type="scientific">Sagittula stellata (strain ATCC 700073 / DSM 11524 / E-37)</name>
    <dbReference type="NCBI Taxonomy" id="388399"/>
    <lineage>
        <taxon>Bacteria</taxon>
        <taxon>Pseudomonadati</taxon>
        <taxon>Pseudomonadota</taxon>
        <taxon>Alphaproteobacteria</taxon>
        <taxon>Rhodobacterales</taxon>
        <taxon>Roseobacteraceae</taxon>
        <taxon>Sagittula</taxon>
    </lineage>
</organism>
<gene>
    <name evidence="3" type="ORF">SSE37_02285</name>
</gene>
<dbReference type="GO" id="GO:0043190">
    <property type="term" value="C:ATP-binding cassette (ABC) transporter complex"/>
    <property type="evidence" value="ECO:0007669"/>
    <property type="project" value="InterPro"/>
</dbReference>
<name>A3K7Q6_SAGS3</name>
<comment type="caution">
    <text evidence="3">The sequence shown here is derived from an EMBL/GenBank/DDBJ whole genome shotgun (WGS) entry which is preliminary data.</text>
</comment>
<dbReference type="AlphaFoldDB" id="A3K7Q6"/>
<reference evidence="3 4" key="1">
    <citation type="submission" date="2006-06" db="EMBL/GenBank/DDBJ databases">
        <authorList>
            <person name="Moran M.A."/>
            <person name="Ferriera S."/>
            <person name="Johnson J."/>
            <person name="Kravitz S."/>
            <person name="Beeson K."/>
            <person name="Sutton G."/>
            <person name="Rogers Y.-H."/>
            <person name="Friedman R."/>
            <person name="Frazier M."/>
            <person name="Venter J.C."/>
        </authorList>
    </citation>
    <scope>NUCLEOTIDE SEQUENCE [LARGE SCALE GENOMIC DNA]</scope>
    <source>
        <strain evidence="3 4">E-37</strain>
    </source>
</reference>
<keyword evidence="1" id="KW-0732">Signal</keyword>
<proteinExistence type="predicted"/>
<keyword evidence="4" id="KW-1185">Reference proteome</keyword>
<dbReference type="Gene3D" id="3.40.190.10">
    <property type="entry name" value="Periplasmic binding protein-like II"/>
    <property type="match status" value="1"/>
</dbReference>
<feature type="domain" description="ABC-type glycine betaine transport system substrate-binding" evidence="2">
    <location>
        <begin position="33"/>
        <end position="307"/>
    </location>
</feature>
<accession>A3K7Q6</accession>
<dbReference type="Proteomes" id="UP000005713">
    <property type="component" value="Unassembled WGS sequence"/>
</dbReference>
<dbReference type="eggNOG" id="COG2113">
    <property type="taxonomic scope" value="Bacteria"/>
</dbReference>
<dbReference type="Gene3D" id="3.40.190.100">
    <property type="entry name" value="Glycine betaine-binding periplasmic protein, domain 2"/>
    <property type="match status" value="1"/>
</dbReference>
<dbReference type="Pfam" id="PF04069">
    <property type="entry name" value="OpuAC"/>
    <property type="match status" value="1"/>
</dbReference>
<evidence type="ECO:0000259" key="2">
    <source>
        <dbReference type="Pfam" id="PF04069"/>
    </source>
</evidence>